<dbReference type="RefSeq" id="XP_066799818.1">
    <property type="nucleotide sequence ID" value="XM_066949524.1"/>
</dbReference>
<organism evidence="3 4">
    <name type="scientific">Kwoniella newhampshirensis</name>
    <dbReference type="NCBI Taxonomy" id="1651941"/>
    <lineage>
        <taxon>Eukaryota</taxon>
        <taxon>Fungi</taxon>
        <taxon>Dikarya</taxon>
        <taxon>Basidiomycota</taxon>
        <taxon>Agaricomycotina</taxon>
        <taxon>Tremellomycetes</taxon>
        <taxon>Tremellales</taxon>
        <taxon>Cryptococcaceae</taxon>
        <taxon>Kwoniella</taxon>
    </lineage>
</organism>
<comment type="caution">
    <text evidence="3">The sequence shown here is derived from an EMBL/GenBank/DDBJ whole genome shotgun (WGS) entry which is preliminary data.</text>
</comment>
<keyword evidence="2" id="KW-1133">Transmembrane helix</keyword>
<proteinExistence type="predicted"/>
<accession>A0AAW0YE54</accession>
<feature type="region of interest" description="Disordered" evidence="1">
    <location>
        <begin position="107"/>
        <end position="135"/>
    </location>
</feature>
<keyword evidence="2" id="KW-0472">Membrane</keyword>
<feature type="transmembrane region" description="Helical" evidence="2">
    <location>
        <begin position="273"/>
        <end position="292"/>
    </location>
</feature>
<evidence type="ECO:0000256" key="2">
    <source>
        <dbReference type="SAM" id="Phobius"/>
    </source>
</evidence>
<dbReference type="GeneID" id="92183699"/>
<evidence type="ECO:0000313" key="4">
    <source>
        <dbReference type="Proteomes" id="UP001388673"/>
    </source>
</evidence>
<protein>
    <submittedName>
        <fullName evidence="3">Uncharacterized protein</fullName>
    </submittedName>
</protein>
<dbReference type="Proteomes" id="UP001388673">
    <property type="component" value="Unassembled WGS sequence"/>
</dbReference>
<name>A0AAW0YE54_9TREE</name>
<evidence type="ECO:0000256" key="1">
    <source>
        <dbReference type="SAM" id="MobiDB-lite"/>
    </source>
</evidence>
<evidence type="ECO:0000313" key="3">
    <source>
        <dbReference type="EMBL" id="KAK8844594.1"/>
    </source>
</evidence>
<sequence length="350" mass="38286">MGCFRSSDGLHFNPLWHTISILLDAIALVLLMVVLLYNAPLDHVHSTLEGKVGLRMWLLTVNETSGPLHYSGPPLHVGKAIRDLAPDAETSIQIEVESQRDVSAGAIRDRSSADDNVDSLQSYSEQSTEVDAGDESDLATRADVVAQQSGLHAYGFGIWGWCQWTNTNWRGDAKCTKKAFWTFPDDADGTWDSINQIRWPDAIASALSGVSFLIVFAPVTVLGRLLLLLISIRFPGPYPALTTPFNHTKWPSSVRNSYQTSSAWVLRSWKYQLVGFAGMLCLVLPTVVTVLVGRGDVNGQDGPMRGKVGNGFSVLLGAWGCTTVAQILCMWNTGLVIRRPGKERSKKSKG</sequence>
<dbReference type="EMBL" id="JBCAWK010000013">
    <property type="protein sequence ID" value="KAK8844594.1"/>
    <property type="molecule type" value="Genomic_DNA"/>
</dbReference>
<dbReference type="KEGG" id="kne:92183699"/>
<feature type="transmembrane region" description="Helical" evidence="2">
    <location>
        <begin position="21"/>
        <end position="39"/>
    </location>
</feature>
<gene>
    <name evidence="3" type="ORF">IAR55_006441</name>
</gene>
<dbReference type="AlphaFoldDB" id="A0AAW0YE54"/>
<keyword evidence="2" id="KW-0812">Transmembrane</keyword>
<reference evidence="3 4" key="1">
    <citation type="journal article" date="2024" name="bioRxiv">
        <title>Comparative genomics of Cryptococcus and Kwoniella reveals pathogenesis evolution and contrasting karyotype dynamics via intercentromeric recombination or chromosome fusion.</title>
        <authorList>
            <person name="Coelho M.A."/>
            <person name="David-Palma M."/>
            <person name="Shea T."/>
            <person name="Bowers K."/>
            <person name="McGinley-Smith S."/>
            <person name="Mohammad A.W."/>
            <person name="Gnirke A."/>
            <person name="Yurkov A.M."/>
            <person name="Nowrousian M."/>
            <person name="Sun S."/>
            <person name="Cuomo C.A."/>
            <person name="Heitman J."/>
        </authorList>
    </citation>
    <scope>NUCLEOTIDE SEQUENCE [LARGE SCALE GENOMIC DNA]</scope>
    <source>
        <strain evidence="3 4">CBS 13917</strain>
    </source>
</reference>
<keyword evidence="4" id="KW-1185">Reference proteome</keyword>
<feature type="transmembrane region" description="Helical" evidence="2">
    <location>
        <begin position="312"/>
        <end position="337"/>
    </location>
</feature>
<feature type="compositionally biased region" description="Polar residues" evidence="1">
    <location>
        <begin position="118"/>
        <end position="129"/>
    </location>
</feature>